<proteinExistence type="predicted"/>
<dbReference type="SUPFAM" id="SSF81606">
    <property type="entry name" value="PP2C-like"/>
    <property type="match status" value="1"/>
</dbReference>
<dbReference type="InParanoid" id="A0A1D3CRK5"/>
<evidence type="ECO:0000259" key="2">
    <source>
        <dbReference type="PROSITE" id="PS51746"/>
    </source>
</evidence>
<comment type="caution">
    <text evidence="3">The sequence shown here is derived from an EMBL/GenBank/DDBJ whole genome shotgun (WGS) entry which is preliminary data.</text>
</comment>
<evidence type="ECO:0000313" key="3">
    <source>
        <dbReference type="EMBL" id="OEH73837.1"/>
    </source>
</evidence>
<dbReference type="VEuPathDB" id="ToxoDB:LOC113147601"/>
<feature type="domain" description="PPM-type phosphatase" evidence="2">
    <location>
        <begin position="1"/>
        <end position="257"/>
    </location>
</feature>
<sequence length="577" mass="63114">MCGAVGEGASLRAVKAPRVLTTATRGFSLSRHPVFCTALSPSAYVSSFLVSLHADICGALKWGFAETEAALQRLVLEQIGGSGFTDTETSLFSSGTTACVALLQHNTLYVASLGDSRCIISRAGRAVPLTEDHHLRTNRKEQARVRAAGGSYDDEGYLNGVLAVSRAFGGFSKQTGEKLMGLSSEPDVNVHHIRKEDEFLLLACDGIFDVLTSQECVSLVRSKLRAGDSPFTASQQLAELAMQRYSLDNLSVVVVVLQSPNKEPDREREGWWGEEGDSEEQCPSVETFDVRKQSEGASPIREQYSPCRVLELLQRGGEQWQGTVRVCGRIRKRYGLSIHPPVPAPTVAMEMGWSACCIAAMLLAKRVPDSVATRHPFCSKFFRVTNATALKEDSSQQELPAHGRTPPPPACCSQLPARWLHGSEAQHNQPQEEESMLQHHQGEFCRPPPHLPDDYWSAFGVCYSLSPSEVTLEADSCLYTPGAPPKSEFRRLFPLYVEACMHYLNELAIGTEGYSNALRKVTQGTRFVSPRHATRTAPGQQRGGDGCIARHREKGAPLGGPPRQQPQEELKKPEGGL</sequence>
<dbReference type="SMART" id="SM00332">
    <property type="entry name" value="PP2Cc"/>
    <property type="match status" value="1"/>
</dbReference>
<dbReference type="VEuPathDB" id="ToxoDB:LOC34622616"/>
<name>A0A1D3CRK5_9EIME</name>
<dbReference type="PROSITE" id="PS51746">
    <property type="entry name" value="PPM_2"/>
    <property type="match status" value="1"/>
</dbReference>
<keyword evidence="4" id="KW-1185">Reference proteome</keyword>
<feature type="region of interest" description="Disordered" evidence="1">
    <location>
        <begin position="525"/>
        <end position="577"/>
    </location>
</feature>
<dbReference type="Pfam" id="PF00481">
    <property type="entry name" value="PP2C"/>
    <property type="match status" value="1"/>
</dbReference>
<evidence type="ECO:0000313" key="4">
    <source>
        <dbReference type="Proteomes" id="UP000095192"/>
    </source>
</evidence>
<evidence type="ECO:0000256" key="1">
    <source>
        <dbReference type="SAM" id="MobiDB-lite"/>
    </source>
</evidence>
<dbReference type="Proteomes" id="UP000095192">
    <property type="component" value="Unassembled WGS sequence"/>
</dbReference>
<dbReference type="EMBL" id="JROU02002228">
    <property type="protein sequence ID" value="OEH73837.1"/>
    <property type="molecule type" value="Genomic_DNA"/>
</dbReference>
<accession>A0A1D3CRK5</accession>
<organism evidence="3 4">
    <name type="scientific">Cyclospora cayetanensis</name>
    <dbReference type="NCBI Taxonomy" id="88456"/>
    <lineage>
        <taxon>Eukaryota</taxon>
        <taxon>Sar</taxon>
        <taxon>Alveolata</taxon>
        <taxon>Apicomplexa</taxon>
        <taxon>Conoidasida</taxon>
        <taxon>Coccidia</taxon>
        <taxon>Eucoccidiorida</taxon>
        <taxon>Eimeriorina</taxon>
        <taxon>Eimeriidae</taxon>
        <taxon>Cyclospora</taxon>
    </lineage>
</organism>
<dbReference type="InterPro" id="IPR001932">
    <property type="entry name" value="PPM-type_phosphatase-like_dom"/>
</dbReference>
<dbReference type="InterPro" id="IPR036457">
    <property type="entry name" value="PPM-type-like_dom_sf"/>
</dbReference>
<feature type="compositionally biased region" description="Basic and acidic residues" evidence="1">
    <location>
        <begin position="566"/>
        <end position="577"/>
    </location>
</feature>
<dbReference type="AlphaFoldDB" id="A0A1D3CRK5"/>
<dbReference type="CDD" id="cd00143">
    <property type="entry name" value="PP2Cc"/>
    <property type="match status" value="1"/>
</dbReference>
<gene>
    <name evidence="3" type="ORF">cyc_06452</name>
</gene>
<protein>
    <submittedName>
        <fullName evidence="3">Protein phosphatase</fullName>
    </submittedName>
</protein>
<dbReference type="VEuPathDB" id="ToxoDB:cyc_06452"/>
<dbReference type="PANTHER" id="PTHR47992">
    <property type="entry name" value="PROTEIN PHOSPHATASE"/>
    <property type="match status" value="1"/>
</dbReference>
<dbReference type="InterPro" id="IPR015655">
    <property type="entry name" value="PP2C"/>
</dbReference>
<dbReference type="Gene3D" id="3.60.40.10">
    <property type="entry name" value="PPM-type phosphatase domain"/>
    <property type="match status" value="1"/>
</dbReference>
<reference evidence="3 4" key="1">
    <citation type="journal article" date="2016" name="BMC Genomics">
        <title>Comparative genomics reveals Cyclospora cayetanensis possesses coccidia-like metabolism and invasion components but unique surface antigens.</title>
        <authorList>
            <person name="Liu S."/>
            <person name="Wang L."/>
            <person name="Zheng H."/>
            <person name="Xu Z."/>
            <person name="Roellig D.M."/>
            <person name="Li N."/>
            <person name="Frace M.A."/>
            <person name="Tang K."/>
            <person name="Arrowood M.J."/>
            <person name="Moss D.M."/>
            <person name="Zhang L."/>
            <person name="Feng Y."/>
            <person name="Xiao L."/>
        </authorList>
    </citation>
    <scope>NUCLEOTIDE SEQUENCE [LARGE SCALE GENOMIC DNA]</scope>
    <source>
        <strain evidence="3 4">CHN_HEN01</strain>
    </source>
</reference>
<dbReference type="GO" id="GO:0004722">
    <property type="term" value="F:protein serine/threonine phosphatase activity"/>
    <property type="evidence" value="ECO:0007669"/>
    <property type="project" value="InterPro"/>
</dbReference>